<feature type="transmembrane region" description="Helical" evidence="2">
    <location>
        <begin position="259"/>
        <end position="280"/>
    </location>
</feature>
<dbReference type="EMBL" id="JACHFN010000001">
    <property type="protein sequence ID" value="MBB5232678.1"/>
    <property type="molecule type" value="Genomic_DNA"/>
</dbReference>
<feature type="compositionally biased region" description="Low complexity" evidence="1">
    <location>
        <begin position="157"/>
        <end position="170"/>
    </location>
</feature>
<gene>
    <name evidence="3" type="ORF">HNQ09_000095</name>
</gene>
<keyword evidence="2" id="KW-0812">Transmembrane</keyword>
<protein>
    <submittedName>
        <fullName evidence="3">Uncharacterized protein</fullName>
    </submittedName>
</protein>
<feature type="region of interest" description="Disordered" evidence="1">
    <location>
        <begin position="157"/>
        <end position="181"/>
    </location>
</feature>
<keyword evidence="2" id="KW-0472">Membrane</keyword>
<sequence>MTERVLTALRGLGIEGTPAAALEREDAFFALLGEMLVYQDAQGTRRVTLRDLTRIHSDQGGLLRVETPAGTALTASLLGFDPAQVQPFFAQVRDATARAKNLPAAPVPTAGGLKTFGSAPRAPIVLGEAAPAPAVTPPAEAPAPGTVTVRPKLPAAQMPAPQTSAPTAPQRSEEPPTPKVGAVNTSAKAVPAAPPQVSPVKAPPAETVPARPGDLLAALAERASAVHALVGRLRLLAVVLGLAAAGLAVIQYLDENPFQGLWTLIAGGVGAIALLIFADVTRLIVTLARAVAGERAAEPARSETARPDASRP</sequence>
<evidence type="ECO:0000256" key="2">
    <source>
        <dbReference type="SAM" id="Phobius"/>
    </source>
</evidence>
<reference evidence="3 4" key="1">
    <citation type="submission" date="2020-08" db="EMBL/GenBank/DDBJ databases">
        <title>Genomic Encyclopedia of Type Strains, Phase IV (KMG-IV): sequencing the most valuable type-strain genomes for metagenomic binning, comparative biology and taxonomic classification.</title>
        <authorList>
            <person name="Goeker M."/>
        </authorList>
    </citation>
    <scope>NUCLEOTIDE SEQUENCE [LARGE SCALE GENOMIC DNA]</scope>
    <source>
        <strain evidence="3 4">DSM 101791</strain>
    </source>
</reference>
<feature type="transmembrane region" description="Helical" evidence="2">
    <location>
        <begin position="233"/>
        <end position="253"/>
    </location>
</feature>
<name>A0A7W8GBX4_9DEIO</name>
<organism evidence="3 4">
    <name type="scientific">Deinococcus budaensis</name>
    <dbReference type="NCBI Taxonomy" id="1665626"/>
    <lineage>
        <taxon>Bacteria</taxon>
        <taxon>Thermotogati</taxon>
        <taxon>Deinococcota</taxon>
        <taxon>Deinococci</taxon>
        <taxon>Deinococcales</taxon>
        <taxon>Deinococcaceae</taxon>
        <taxon>Deinococcus</taxon>
    </lineage>
</organism>
<proteinExistence type="predicted"/>
<dbReference type="AlphaFoldDB" id="A0A7W8GBX4"/>
<keyword evidence="2" id="KW-1133">Transmembrane helix</keyword>
<dbReference type="RefSeq" id="WP_184024002.1">
    <property type="nucleotide sequence ID" value="NZ_JACHFN010000001.1"/>
</dbReference>
<evidence type="ECO:0000313" key="3">
    <source>
        <dbReference type="EMBL" id="MBB5232678.1"/>
    </source>
</evidence>
<dbReference type="Proteomes" id="UP000525389">
    <property type="component" value="Unassembled WGS sequence"/>
</dbReference>
<evidence type="ECO:0000313" key="4">
    <source>
        <dbReference type="Proteomes" id="UP000525389"/>
    </source>
</evidence>
<accession>A0A7W8GBX4</accession>
<evidence type="ECO:0000256" key="1">
    <source>
        <dbReference type="SAM" id="MobiDB-lite"/>
    </source>
</evidence>
<keyword evidence="4" id="KW-1185">Reference proteome</keyword>
<comment type="caution">
    <text evidence="3">The sequence shown here is derived from an EMBL/GenBank/DDBJ whole genome shotgun (WGS) entry which is preliminary data.</text>
</comment>